<dbReference type="GO" id="GO:0006310">
    <property type="term" value="P:DNA recombination"/>
    <property type="evidence" value="ECO:0007669"/>
    <property type="project" value="UniProtKB-KW"/>
</dbReference>
<dbReference type="Gene3D" id="1.10.443.10">
    <property type="entry name" value="Intergrase catalytic core"/>
    <property type="match status" value="1"/>
</dbReference>
<name>A0A383BB97_9ZZZZ</name>
<evidence type="ECO:0000256" key="1">
    <source>
        <dbReference type="ARBA" id="ARBA00023172"/>
    </source>
</evidence>
<dbReference type="GO" id="GO:0015074">
    <property type="term" value="P:DNA integration"/>
    <property type="evidence" value="ECO:0007669"/>
    <property type="project" value="InterPro"/>
</dbReference>
<organism evidence="3">
    <name type="scientific">marine metagenome</name>
    <dbReference type="NCBI Taxonomy" id="408172"/>
    <lineage>
        <taxon>unclassified sequences</taxon>
        <taxon>metagenomes</taxon>
        <taxon>ecological metagenomes</taxon>
    </lineage>
</organism>
<proteinExistence type="predicted"/>
<dbReference type="GO" id="GO:0003677">
    <property type="term" value="F:DNA binding"/>
    <property type="evidence" value="ECO:0007669"/>
    <property type="project" value="InterPro"/>
</dbReference>
<sequence length="171" mass="19419">MRGKKPLSQNEVTSLRKLLEENPLHSLLLNIGVDTMLRGSDLLNLKVSDLVTESGKVKTEVRVKMMKTKKNTLLIPLSPNSTKVIKKHIVGNNLDDFVFRSSFSPFTKKPLSIFQYSRIVKKWMTMLGKENISEYSTHSIRKTKSSIIYNKTQNVEVVRRLLSHSSSSATV</sequence>
<dbReference type="InterPro" id="IPR013762">
    <property type="entry name" value="Integrase-like_cat_sf"/>
</dbReference>
<dbReference type="EMBL" id="UINC01198957">
    <property type="protein sequence ID" value="SVE17154.1"/>
    <property type="molecule type" value="Genomic_DNA"/>
</dbReference>
<dbReference type="InterPro" id="IPR011010">
    <property type="entry name" value="DNA_brk_join_enz"/>
</dbReference>
<dbReference type="PROSITE" id="PS51898">
    <property type="entry name" value="TYR_RECOMBINASE"/>
    <property type="match status" value="1"/>
</dbReference>
<keyword evidence="1" id="KW-0233">DNA recombination</keyword>
<gene>
    <name evidence="3" type="ORF">METZ01_LOCUS470008</name>
</gene>
<dbReference type="AlphaFoldDB" id="A0A383BB97"/>
<dbReference type="SUPFAM" id="SSF56349">
    <property type="entry name" value="DNA breaking-rejoining enzymes"/>
    <property type="match status" value="1"/>
</dbReference>
<feature type="domain" description="Tyr recombinase" evidence="2">
    <location>
        <begin position="2"/>
        <end position="171"/>
    </location>
</feature>
<dbReference type="InterPro" id="IPR002104">
    <property type="entry name" value="Integrase_catalytic"/>
</dbReference>
<accession>A0A383BB97</accession>
<evidence type="ECO:0000259" key="2">
    <source>
        <dbReference type="PROSITE" id="PS51898"/>
    </source>
</evidence>
<feature type="non-terminal residue" evidence="3">
    <location>
        <position position="171"/>
    </location>
</feature>
<evidence type="ECO:0000313" key="3">
    <source>
        <dbReference type="EMBL" id="SVE17154.1"/>
    </source>
</evidence>
<protein>
    <recommendedName>
        <fullName evidence="2">Tyr recombinase domain-containing protein</fullName>
    </recommendedName>
</protein>
<dbReference type="Pfam" id="PF00589">
    <property type="entry name" value="Phage_integrase"/>
    <property type="match status" value="1"/>
</dbReference>
<reference evidence="3" key="1">
    <citation type="submission" date="2018-05" db="EMBL/GenBank/DDBJ databases">
        <authorList>
            <person name="Lanie J.A."/>
            <person name="Ng W.-L."/>
            <person name="Kazmierczak K.M."/>
            <person name="Andrzejewski T.M."/>
            <person name="Davidsen T.M."/>
            <person name="Wayne K.J."/>
            <person name="Tettelin H."/>
            <person name="Glass J.I."/>
            <person name="Rusch D."/>
            <person name="Podicherti R."/>
            <person name="Tsui H.-C.T."/>
            <person name="Winkler M.E."/>
        </authorList>
    </citation>
    <scope>NUCLEOTIDE SEQUENCE</scope>
</reference>